<dbReference type="NCBIfam" id="TIGR01901">
    <property type="entry name" value="adhes_NPXG"/>
    <property type="match status" value="1"/>
</dbReference>
<dbReference type="InterPro" id="IPR010069">
    <property type="entry name" value="CdiA_FHA1_rpt"/>
</dbReference>
<dbReference type="Pfam" id="PF05860">
    <property type="entry name" value="TPS"/>
    <property type="match status" value="1"/>
</dbReference>
<gene>
    <name evidence="3" type="ORF">PAMC26577_33460</name>
</gene>
<dbReference type="SUPFAM" id="SSF51126">
    <property type="entry name" value="Pectin lyase-like"/>
    <property type="match status" value="1"/>
</dbReference>
<name>A0A242MAK2_CABSO</name>
<evidence type="ECO:0000313" key="3">
    <source>
        <dbReference type="EMBL" id="OTP68324.1"/>
    </source>
</evidence>
<dbReference type="Pfam" id="PF05594">
    <property type="entry name" value="Fil_haemagg"/>
    <property type="match status" value="4"/>
</dbReference>
<evidence type="ECO:0000256" key="1">
    <source>
        <dbReference type="SAM" id="MobiDB-lite"/>
    </source>
</evidence>
<dbReference type="InterPro" id="IPR012334">
    <property type="entry name" value="Pectin_lyas_fold"/>
</dbReference>
<evidence type="ECO:0000313" key="4">
    <source>
        <dbReference type="Proteomes" id="UP000195221"/>
    </source>
</evidence>
<dbReference type="InterPro" id="IPR011050">
    <property type="entry name" value="Pectin_lyase_fold/virulence"/>
</dbReference>
<organism evidence="3 4">
    <name type="scientific">Caballeronia sordidicola</name>
    <name type="common">Burkholderia sordidicola</name>
    <dbReference type="NCBI Taxonomy" id="196367"/>
    <lineage>
        <taxon>Bacteria</taxon>
        <taxon>Pseudomonadati</taxon>
        <taxon>Pseudomonadota</taxon>
        <taxon>Betaproteobacteria</taxon>
        <taxon>Burkholderiales</taxon>
        <taxon>Burkholderiaceae</taxon>
        <taxon>Caballeronia</taxon>
    </lineage>
</organism>
<dbReference type="Proteomes" id="UP000195221">
    <property type="component" value="Unassembled WGS sequence"/>
</dbReference>
<feature type="domain" description="Filamentous haemagglutinin FhaB/tRNA nuclease CdiA-like TPS" evidence="2">
    <location>
        <begin position="91"/>
        <end position="211"/>
    </location>
</feature>
<accession>A0A242MAK2</accession>
<dbReference type="AlphaFoldDB" id="A0A242MAK2"/>
<sequence length="615" mass="60991">MFSGLHGMMMAVAEFVSAQGKAEAAGDRSAPASAHESSDTPWFATRKSTFAALCLFGLQPLLVDVAHAQAALPVTPDRNASGAHPVVSVAGNGVPVVNIVAPNAAGTSHNKYTDYNVGQKGLVLNNSGQNSQTQTAGWVQGNPFMGNQSARTILNEVTSGNRSQLLGMTEVAGRAANVVIANPAGIYCNGCGFIAAPRVTLTTGVPVLDANGALSRLNVMQGAITIDGQGLDTRGASQTDLIARAMEIKGQIWAQQLNATAGANQVNYTDGGATPIPGTGARPVVAIDVSALGSMYVNNAVRLVGTELGVGVNLGGTLNSLTGDIQVASNGDVTITPKGALLAANNAQVSATSITNAGTVASDGNVALIATQALTNVGTVTARTNLGGTGQSVANSGTLAGGIATDGTVNAAGSVSVIASGVLQNSGTIQGGQNALVQAANGDLSNGSIHAGKVATLAVAGDVLHTNATLDAPSLDVRVGGTLTNQHGSIASQAPLNLTVGALDNRSGVVSSQGSLNIDTANVQNAGGQLVAQQDIAVHASNIGNQGGTIGSVTGAAAVSAIVLDNSSGTISAAQASSVTASNLTNAQGHISGDWVPSWSQKQNEQAGSNSDEPA</sequence>
<dbReference type="InterPro" id="IPR008619">
    <property type="entry name" value="Filamentous_hemagglutn_rpt"/>
</dbReference>
<dbReference type="Gene3D" id="2.160.20.10">
    <property type="entry name" value="Single-stranded right-handed beta-helix, Pectin lyase-like"/>
    <property type="match status" value="1"/>
</dbReference>
<proteinExistence type="predicted"/>
<dbReference type="SMART" id="SM00912">
    <property type="entry name" value="Haemagg_act"/>
    <property type="match status" value="1"/>
</dbReference>
<evidence type="ECO:0000259" key="2">
    <source>
        <dbReference type="SMART" id="SM00912"/>
    </source>
</evidence>
<dbReference type="InterPro" id="IPR008638">
    <property type="entry name" value="FhaB/CdiA-like_TPS"/>
</dbReference>
<reference evidence="3 4" key="1">
    <citation type="submission" date="2017-03" db="EMBL/GenBank/DDBJ databases">
        <title>Genome analysis of strain PAMC 26577.</title>
        <authorList>
            <person name="Oh H.-M."/>
            <person name="Yang J.-A."/>
        </authorList>
    </citation>
    <scope>NUCLEOTIDE SEQUENCE [LARGE SCALE GENOMIC DNA]</scope>
    <source>
        <strain evidence="3 4">PAMC 26577</strain>
    </source>
</reference>
<dbReference type="NCBIfam" id="TIGR01731">
    <property type="entry name" value="fil_hemag_20aa"/>
    <property type="match status" value="5"/>
</dbReference>
<feature type="compositionally biased region" description="Polar residues" evidence="1">
    <location>
        <begin position="598"/>
        <end position="615"/>
    </location>
</feature>
<comment type="caution">
    <text evidence="3">The sequence shown here is derived from an EMBL/GenBank/DDBJ whole genome shotgun (WGS) entry which is preliminary data.</text>
</comment>
<feature type="region of interest" description="Disordered" evidence="1">
    <location>
        <begin position="594"/>
        <end position="615"/>
    </location>
</feature>
<dbReference type="EMBL" id="NBTZ01000132">
    <property type="protein sequence ID" value="OTP68324.1"/>
    <property type="molecule type" value="Genomic_DNA"/>
</dbReference>
<protein>
    <submittedName>
        <fullName evidence="3">Putative large exoprotein involved in heme utilization or adhesion of ShlA/HecA/FhaA family</fullName>
    </submittedName>
</protein>